<dbReference type="PANTHER" id="PTHR34075">
    <property type="entry name" value="BLR3430 PROTEIN"/>
    <property type="match status" value="1"/>
</dbReference>
<dbReference type="InterPro" id="IPR002878">
    <property type="entry name" value="ChsH2_C"/>
</dbReference>
<sequence length="134" mass="14969">MNPPRPKPRLDQENTAFWTGGREGLLKIVKCGDCGEFTHPPRLLCRHCQSENVAAQAVPGTGTIDSFTVNHQPWAKDLKVPYVIARVKLDGAPGVYLTTNIVNCPVEAVDFDDRVRVIFEEQDGLFYPLFEKAD</sequence>
<dbReference type="GO" id="GO:0003677">
    <property type="term" value="F:DNA binding"/>
    <property type="evidence" value="ECO:0007669"/>
    <property type="project" value="UniProtKB-KW"/>
</dbReference>
<dbReference type="InterPro" id="IPR012340">
    <property type="entry name" value="NA-bd_OB-fold"/>
</dbReference>
<dbReference type="Pfam" id="PF01796">
    <property type="entry name" value="OB_ChsH2_C"/>
    <property type="match status" value="1"/>
</dbReference>
<comment type="caution">
    <text evidence="3">The sequence shown here is derived from an EMBL/GenBank/DDBJ whole genome shotgun (WGS) entry which is preliminary data.</text>
</comment>
<feature type="domain" description="ChsH2 rubredoxin-like zinc ribbon" evidence="2">
    <location>
        <begin position="18"/>
        <end position="53"/>
    </location>
</feature>
<keyword evidence="3" id="KW-0238">DNA-binding</keyword>
<dbReference type="Pfam" id="PF12172">
    <property type="entry name" value="zf-ChsH2"/>
    <property type="match status" value="1"/>
</dbReference>
<name>A0A2W5QXK4_9SPHN</name>
<dbReference type="EMBL" id="QFPX01000004">
    <property type="protein sequence ID" value="PZQ56120.1"/>
    <property type="molecule type" value="Genomic_DNA"/>
</dbReference>
<evidence type="ECO:0000259" key="2">
    <source>
        <dbReference type="Pfam" id="PF12172"/>
    </source>
</evidence>
<accession>A0A2W5QXK4</accession>
<dbReference type="InterPro" id="IPR022002">
    <property type="entry name" value="ChsH2_Znr"/>
</dbReference>
<gene>
    <name evidence="3" type="ORF">DI555_05640</name>
</gene>
<evidence type="ECO:0000259" key="1">
    <source>
        <dbReference type="Pfam" id="PF01796"/>
    </source>
</evidence>
<dbReference type="InterPro" id="IPR052513">
    <property type="entry name" value="Thioester_dehydratase-like"/>
</dbReference>
<protein>
    <submittedName>
        <fullName evidence="3">DNA-binding protein</fullName>
    </submittedName>
</protein>
<proteinExistence type="predicted"/>
<feature type="domain" description="ChsH2 C-terminal OB-fold" evidence="1">
    <location>
        <begin position="56"/>
        <end position="119"/>
    </location>
</feature>
<reference evidence="3 4" key="1">
    <citation type="submission" date="2017-08" db="EMBL/GenBank/DDBJ databases">
        <title>Infants hospitalized years apart are colonized by the same room-sourced microbial strains.</title>
        <authorList>
            <person name="Brooks B."/>
            <person name="Olm M.R."/>
            <person name="Firek B.A."/>
            <person name="Baker R."/>
            <person name="Thomas B.C."/>
            <person name="Morowitz M.J."/>
            <person name="Banfield J.F."/>
        </authorList>
    </citation>
    <scope>NUCLEOTIDE SEQUENCE [LARGE SCALE GENOMIC DNA]</scope>
    <source>
        <strain evidence="3">S2_005_002_R2_33</strain>
    </source>
</reference>
<dbReference type="PANTHER" id="PTHR34075:SF5">
    <property type="entry name" value="BLR3430 PROTEIN"/>
    <property type="match status" value="1"/>
</dbReference>
<evidence type="ECO:0000313" key="4">
    <source>
        <dbReference type="Proteomes" id="UP000249082"/>
    </source>
</evidence>
<evidence type="ECO:0000313" key="3">
    <source>
        <dbReference type="EMBL" id="PZQ56120.1"/>
    </source>
</evidence>
<organism evidence="3 4">
    <name type="scientific">Novosphingobium pentaromativorans</name>
    <dbReference type="NCBI Taxonomy" id="205844"/>
    <lineage>
        <taxon>Bacteria</taxon>
        <taxon>Pseudomonadati</taxon>
        <taxon>Pseudomonadota</taxon>
        <taxon>Alphaproteobacteria</taxon>
        <taxon>Sphingomonadales</taxon>
        <taxon>Sphingomonadaceae</taxon>
        <taxon>Novosphingobium</taxon>
    </lineage>
</organism>
<dbReference type="AlphaFoldDB" id="A0A2W5QXK4"/>
<dbReference type="Proteomes" id="UP000249082">
    <property type="component" value="Unassembled WGS sequence"/>
</dbReference>
<dbReference type="SUPFAM" id="SSF50249">
    <property type="entry name" value="Nucleic acid-binding proteins"/>
    <property type="match status" value="1"/>
</dbReference>
<dbReference type="Gene3D" id="6.10.30.10">
    <property type="match status" value="1"/>
</dbReference>